<dbReference type="GO" id="GO:0071555">
    <property type="term" value="P:cell wall organization"/>
    <property type="evidence" value="ECO:0007669"/>
    <property type="project" value="UniProtKB-KW"/>
</dbReference>
<evidence type="ECO:0000256" key="14">
    <source>
        <dbReference type="ARBA" id="ARBA00022692"/>
    </source>
</evidence>
<dbReference type="GO" id="GO:0008955">
    <property type="term" value="F:peptidoglycan glycosyltransferase activity"/>
    <property type="evidence" value="ECO:0007669"/>
    <property type="project" value="UniProtKB-EC"/>
</dbReference>
<organism evidence="33 34">
    <name type="scientific">Wenzhouxiangella sediminis</name>
    <dbReference type="NCBI Taxonomy" id="1792836"/>
    <lineage>
        <taxon>Bacteria</taxon>
        <taxon>Pseudomonadati</taxon>
        <taxon>Pseudomonadota</taxon>
        <taxon>Gammaproteobacteria</taxon>
        <taxon>Chromatiales</taxon>
        <taxon>Wenzhouxiangellaceae</taxon>
        <taxon>Wenzhouxiangella</taxon>
    </lineage>
</organism>
<evidence type="ECO:0000256" key="22">
    <source>
        <dbReference type="ARBA" id="ARBA00023268"/>
    </source>
</evidence>
<dbReference type="EMBL" id="QUZK01000025">
    <property type="protein sequence ID" value="RFF30982.1"/>
    <property type="molecule type" value="Genomic_DNA"/>
</dbReference>
<dbReference type="UniPathway" id="UPA00219"/>
<evidence type="ECO:0000259" key="30">
    <source>
        <dbReference type="Pfam" id="PF00905"/>
    </source>
</evidence>
<evidence type="ECO:0000256" key="6">
    <source>
        <dbReference type="ARBA" id="ARBA00012448"/>
    </source>
</evidence>
<evidence type="ECO:0000256" key="3">
    <source>
        <dbReference type="ARBA" id="ARBA00004752"/>
    </source>
</evidence>
<dbReference type="EC" id="2.4.99.28" evidence="25"/>
<dbReference type="GO" id="GO:0046677">
    <property type="term" value="P:response to antibiotic"/>
    <property type="evidence" value="ECO:0007669"/>
    <property type="project" value="UniProtKB-KW"/>
</dbReference>
<dbReference type="Pfam" id="PF00912">
    <property type="entry name" value="Transgly"/>
    <property type="match status" value="1"/>
</dbReference>
<evidence type="ECO:0000256" key="4">
    <source>
        <dbReference type="ARBA" id="ARBA00007090"/>
    </source>
</evidence>
<evidence type="ECO:0000256" key="20">
    <source>
        <dbReference type="ARBA" id="ARBA00023136"/>
    </source>
</evidence>
<gene>
    <name evidence="33" type="ORF">DZC52_05980</name>
</gene>
<evidence type="ECO:0000256" key="5">
    <source>
        <dbReference type="ARBA" id="ARBA00007739"/>
    </source>
</evidence>
<keyword evidence="18" id="KW-0573">Peptidoglycan synthesis</keyword>
<dbReference type="SUPFAM" id="SSF53955">
    <property type="entry name" value="Lysozyme-like"/>
    <property type="match status" value="1"/>
</dbReference>
<sequence>MVRIKPLIVFSIRLFFLLFILAAIGVLVIWFTIVPSLPSVESLRDVQLQVPLRIYSADDKLMAEIGEQRRRPVELEDMPERLKLAFLSAEDDRFYKHPGVDWRGTLRAVWLYSLSMGQGRVPGGSTITQQVARRFFLSTDYSVTRKLREMLLAFKVERELSKDEILELYLNKEFLGHRAYGVAAAAQVYYGKTLDELTLAEMAMIAGLPKAPSRDNPISGPAAAMGRRDWILGRMLELGHITEAEHAEAVAQPNTASYHGPVVELDSPWVAEMVRQDVVDRVGSDVAYNNGLVAYSTVRSKLQEAANRVVQEGLLEYDRRHGWRGPEDRVSAEELDDPEALSERLDAMRPIAGLLPAVVMSVDEEAAQFRLADGTGFELTLEAMAWARPFLERSAVGAAPETPGDVLEAGDIVRLRQVDGDWRLAQIPEAEAALVSMKAETGEVLALVGGLDFAHSQFNRATQSRRQPGSAFKPFIYSAALDDGYTPASRVNDAPVVVNDPSMERAWKPTNFSHRFFGPTRLREAMVNSRNLVSVRLLMDMGVDYGRDYVTRFGFERSELPNGPSMALGSASITPLSLTAAYATFANGGYRIEPHYLYSIRDTDGEPIYEAEWALPCRNCPDIPPPNPPAVAEPVEQTPEAPELRRPGLAGEESEDGGEQADSAEPELMGPPRPRRAEQVLSPQTAWLIDSMMSDVIRRGTGRRALALGRDDLAGKTGTTNEQRDTWFAGFGGGVVTVVWVGMDSNESLGRQEQGGRTALPLWVDFMRTALEGRPEVDRPVPVGISRALINPETGLRARPGTPGAIQEWFHSDNLPPLESGAEDSEQADPYSIY</sequence>
<dbReference type="GO" id="GO:0005886">
    <property type="term" value="C:plasma membrane"/>
    <property type="evidence" value="ECO:0007669"/>
    <property type="project" value="UniProtKB-SubCell"/>
</dbReference>
<keyword evidence="17" id="KW-0735">Signal-anchor</keyword>
<keyword evidence="23" id="KW-0961">Cell wall biogenesis/degradation</keyword>
<dbReference type="NCBIfam" id="TIGR02074">
    <property type="entry name" value="PBP_1a_fam"/>
    <property type="match status" value="1"/>
</dbReference>
<evidence type="ECO:0000256" key="9">
    <source>
        <dbReference type="ARBA" id="ARBA00022519"/>
    </source>
</evidence>
<dbReference type="InterPro" id="IPR012338">
    <property type="entry name" value="Beta-lactam/transpept-like"/>
</dbReference>
<comment type="function">
    <text evidence="1">Cell wall formation. Synthesis of cross-linked peptidoglycan from the lipid intermediates. The enzyme has a penicillin-insensitive transglycosylase N-terminal domain (formation of linear glycan strands) and a penicillin-sensitive transpeptidase C-terminal domain (cross-linking of the peptide subunits).</text>
</comment>
<evidence type="ECO:0000313" key="33">
    <source>
        <dbReference type="EMBL" id="RFF30982.1"/>
    </source>
</evidence>
<dbReference type="Pfam" id="PF17092">
    <property type="entry name" value="PCB_OB"/>
    <property type="match status" value="1"/>
</dbReference>
<evidence type="ECO:0000256" key="8">
    <source>
        <dbReference type="ARBA" id="ARBA00022475"/>
    </source>
</evidence>
<comment type="catalytic activity">
    <reaction evidence="26">
        <text>[GlcNAc-(1-&gt;4)-Mur2Ac(oyl-L-Ala-gamma-D-Glu-L-Lys-D-Ala-D-Ala)](n)-di-trans,octa-cis-undecaprenyl diphosphate + beta-D-GlcNAc-(1-&gt;4)-Mur2Ac(oyl-L-Ala-gamma-D-Glu-L-Lys-D-Ala-D-Ala)-di-trans,octa-cis-undecaprenyl diphosphate = [GlcNAc-(1-&gt;4)-Mur2Ac(oyl-L-Ala-gamma-D-Glu-L-Lys-D-Ala-D-Ala)](n+1)-di-trans,octa-cis-undecaprenyl diphosphate + di-trans,octa-cis-undecaprenyl diphosphate + H(+)</text>
        <dbReference type="Rhea" id="RHEA:23708"/>
        <dbReference type="Rhea" id="RHEA-COMP:9602"/>
        <dbReference type="Rhea" id="RHEA-COMP:9603"/>
        <dbReference type="ChEBI" id="CHEBI:15378"/>
        <dbReference type="ChEBI" id="CHEBI:58405"/>
        <dbReference type="ChEBI" id="CHEBI:60033"/>
        <dbReference type="ChEBI" id="CHEBI:78435"/>
        <dbReference type="EC" id="2.4.99.28"/>
    </reaction>
</comment>
<evidence type="ECO:0000256" key="21">
    <source>
        <dbReference type="ARBA" id="ARBA00023251"/>
    </source>
</evidence>
<keyword evidence="10" id="KW-0121">Carboxypeptidase</keyword>
<keyword evidence="13" id="KW-0808">Transferase</keyword>
<dbReference type="OrthoDB" id="9766909at2"/>
<keyword evidence="8" id="KW-1003">Cell membrane</keyword>
<keyword evidence="14 29" id="KW-0812">Transmembrane</keyword>
<accession>A0A3E1K9T6</accession>
<dbReference type="InterPro" id="IPR001264">
    <property type="entry name" value="Glyco_trans_51"/>
</dbReference>
<evidence type="ECO:0000313" key="34">
    <source>
        <dbReference type="Proteomes" id="UP000260351"/>
    </source>
</evidence>
<dbReference type="EC" id="3.4.16.4" evidence="6"/>
<dbReference type="AlphaFoldDB" id="A0A3E1K9T6"/>
<evidence type="ECO:0000256" key="28">
    <source>
        <dbReference type="SAM" id="MobiDB-lite"/>
    </source>
</evidence>
<feature type="region of interest" description="Disordered" evidence="28">
    <location>
        <begin position="794"/>
        <end position="834"/>
    </location>
</feature>
<dbReference type="GO" id="GO:0009252">
    <property type="term" value="P:peptidoglycan biosynthetic process"/>
    <property type="evidence" value="ECO:0007669"/>
    <property type="project" value="UniProtKB-UniPathway"/>
</dbReference>
<keyword evidence="34" id="KW-1185">Reference proteome</keyword>
<comment type="pathway">
    <text evidence="27">Glycan biosynthesis.</text>
</comment>
<dbReference type="InterPro" id="IPR001460">
    <property type="entry name" value="PCN-bd_Tpept"/>
</dbReference>
<evidence type="ECO:0000256" key="18">
    <source>
        <dbReference type="ARBA" id="ARBA00022984"/>
    </source>
</evidence>
<keyword evidence="12" id="KW-0328">Glycosyltransferase</keyword>
<keyword evidence="16" id="KW-0133">Cell shape</keyword>
<proteinExistence type="inferred from homology"/>
<evidence type="ECO:0000256" key="15">
    <source>
        <dbReference type="ARBA" id="ARBA00022801"/>
    </source>
</evidence>
<dbReference type="GO" id="GO:0008658">
    <property type="term" value="F:penicillin binding"/>
    <property type="evidence" value="ECO:0007669"/>
    <property type="project" value="InterPro"/>
</dbReference>
<feature type="domain" description="Glycosyl transferase family 51" evidence="31">
    <location>
        <begin position="60"/>
        <end position="235"/>
    </location>
</feature>
<dbReference type="InterPro" id="IPR050396">
    <property type="entry name" value="Glycosyltr_51/Transpeptidase"/>
</dbReference>
<evidence type="ECO:0000259" key="31">
    <source>
        <dbReference type="Pfam" id="PF00912"/>
    </source>
</evidence>
<dbReference type="Pfam" id="PF00905">
    <property type="entry name" value="Transpeptidase"/>
    <property type="match status" value="1"/>
</dbReference>
<dbReference type="Proteomes" id="UP000260351">
    <property type="component" value="Unassembled WGS sequence"/>
</dbReference>
<keyword evidence="11" id="KW-0645">Protease</keyword>
<dbReference type="GO" id="GO:0009002">
    <property type="term" value="F:serine-type D-Ala-D-Ala carboxypeptidase activity"/>
    <property type="evidence" value="ECO:0007669"/>
    <property type="project" value="UniProtKB-EC"/>
</dbReference>
<comment type="similarity">
    <text evidence="4">In the C-terminal section; belongs to the transpeptidase family.</text>
</comment>
<keyword evidence="21" id="KW-0046">Antibiotic resistance</keyword>
<comment type="caution">
    <text evidence="33">The sequence shown here is derived from an EMBL/GenBank/DDBJ whole genome shotgun (WGS) entry which is preliminary data.</text>
</comment>
<evidence type="ECO:0000256" key="23">
    <source>
        <dbReference type="ARBA" id="ARBA00023316"/>
    </source>
</evidence>
<evidence type="ECO:0000256" key="19">
    <source>
        <dbReference type="ARBA" id="ARBA00022989"/>
    </source>
</evidence>
<evidence type="ECO:0000256" key="16">
    <source>
        <dbReference type="ARBA" id="ARBA00022960"/>
    </source>
</evidence>
<evidence type="ECO:0000256" key="12">
    <source>
        <dbReference type="ARBA" id="ARBA00022676"/>
    </source>
</evidence>
<feature type="transmembrane region" description="Helical" evidence="29">
    <location>
        <begin position="12"/>
        <end position="33"/>
    </location>
</feature>
<feature type="domain" description="Penicillin-binding protein transpeptidase" evidence="30">
    <location>
        <begin position="434"/>
        <end position="732"/>
    </location>
</feature>
<dbReference type="InterPro" id="IPR031376">
    <property type="entry name" value="PCB_OB"/>
</dbReference>
<evidence type="ECO:0000259" key="32">
    <source>
        <dbReference type="Pfam" id="PF17092"/>
    </source>
</evidence>
<dbReference type="InterPro" id="IPR023346">
    <property type="entry name" value="Lysozyme-like_dom_sf"/>
</dbReference>
<dbReference type="InterPro" id="IPR036950">
    <property type="entry name" value="PBP_transglycosylase"/>
</dbReference>
<evidence type="ECO:0000256" key="25">
    <source>
        <dbReference type="ARBA" id="ARBA00044770"/>
    </source>
</evidence>
<evidence type="ECO:0000256" key="27">
    <source>
        <dbReference type="ARBA" id="ARBA00060592"/>
    </source>
</evidence>
<dbReference type="GO" id="GO:0008360">
    <property type="term" value="P:regulation of cell shape"/>
    <property type="evidence" value="ECO:0007669"/>
    <property type="project" value="UniProtKB-KW"/>
</dbReference>
<comment type="catalytic activity">
    <reaction evidence="24">
        <text>Preferential cleavage: (Ac)2-L-Lys-D-Ala-|-D-Ala. Also transpeptidation of peptidyl-alanyl moieties that are N-acyl substituents of D-alanine.</text>
        <dbReference type="EC" id="3.4.16.4"/>
    </reaction>
</comment>
<evidence type="ECO:0000256" key="17">
    <source>
        <dbReference type="ARBA" id="ARBA00022968"/>
    </source>
</evidence>
<keyword evidence="15" id="KW-0378">Hydrolase</keyword>
<evidence type="ECO:0000256" key="24">
    <source>
        <dbReference type="ARBA" id="ARBA00034000"/>
    </source>
</evidence>
<evidence type="ECO:0000256" key="10">
    <source>
        <dbReference type="ARBA" id="ARBA00022645"/>
    </source>
</evidence>
<dbReference type="PANTHER" id="PTHR32282">
    <property type="entry name" value="BINDING PROTEIN TRANSPEPTIDASE, PUTATIVE-RELATED"/>
    <property type="match status" value="1"/>
</dbReference>
<evidence type="ECO:0000256" key="7">
    <source>
        <dbReference type="ARBA" id="ARBA00018638"/>
    </source>
</evidence>
<comment type="similarity">
    <text evidence="5">In the N-terminal section; belongs to the glycosyltransferase 51 family.</text>
</comment>
<evidence type="ECO:0000256" key="26">
    <source>
        <dbReference type="ARBA" id="ARBA00049902"/>
    </source>
</evidence>
<keyword evidence="20 29" id="KW-0472">Membrane</keyword>
<dbReference type="GO" id="GO:0006508">
    <property type="term" value="P:proteolysis"/>
    <property type="evidence" value="ECO:0007669"/>
    <property type="project" value="UniProtKB-KW"/>
</dbReference>
<dbReference type="Gene3D" id="3.40.710.10">
    <property type="entry name" value="DD-peptidase/beta-lactamase superfamily"/>
    <property type="match status" value="2"/>
</dbReference>
<protein>
    <recommendedName>
        <fullName evidence="7">Penicillin-binding protein 1A</fullName>
        <ecNumber evidence="25">2.4.99.28</ecNumber>
        <ecNumber evidence="6">3.4.16.4</ecNumber>
    </recommendedName>
</protein>
<feature type="domain" description="Penicillin-binding protein OB-like" evidence="32">
    <location>
        <begin position="323"/>
        <end position="430"/>
    </location>
</feature>
<dbReference type="Gene3D" id="1.10.3810.10">
    <property type="entry name" value="Biosynthetic peptidoglycan transglycosylase-like"/>
    <property type="match status" value="1"/>
</dbReference>
<dbReference type="GO" id="GO:0030288">
    <property type="term" value="C:outer membrane-bounded periplasmic space"/>
    <property type="evidence" value="ECO:0007669"/>
    <property type="project" value="TreeGrafter"/>
</dbReference>
<evidence type="ECO:0000256" key="1">
    <source>
        <dbReference type="ARBA" id="ARBA00002624"/>
    </source>
</evidence>
<keyword evidence="22" id="KW-0511">Multifunctional enzyme</keyword>
<evidence type="ECO:0000256" key="11">
    <source>
        <dbReference type="ARBA" id="ARBA00022670"/>
    </source>
</evidence>
<keyword evidence="19 29" id="KW-1133">Transmembrane helix</keyword>
<dbReference type="SUPFAM" id="SSF56601">
    <property type="entry name" value="beta-lactamase/transpeptidase-like"/>
    <property type="match status" value="1"/>
</dbReference>
<feature type="region of interest" description="Disordered" evidence="28">
    <location>
        <begin position="624"/>
        <end position="677"/>
    </location>
</feature>
<name>A0A3E1K9T6_9GAMM</name>
<evidence type="ECO:0000256" key="29">
    <source>
        <dbReference type="SAM" id="Phobius"/>
    </source>
</evidence>
<dbReference type="PANTHER" id="PTHR32282:SF27">
    <property type="entry name" value="PENICILLIN-BINDING PROTEIN 1A"/>
    <property type="match status" value="1"/>
</dbReference>
<feature type="compositionally biased region" description="Acidic residues" evidence="28">
    <location>
        <begin position="652"/>
        <end position="665"/>
    </location>
</feature>
<reference evidence="33 34" key="1">
    <citation type="submission" date="2018-08" db="EMBL/GenBank/DDBJ databases">
        <title>Wenzhouxiangella salilacus sp. nov., a novel bacterium isolated from a saline lake in Xinjiang Province, China.</title>
        <authorList>
            <person name="Han S."/>
        </authorList>
    </citation>
    <scope>NUCLEOTIDE SEQUENCE [LARGE SCALE GENOMIC DNA]</scope>
    <source>
        <strain evidence="33 34">XDB06</strain>
    </source>
</reference>
<comment type="subcellular location">
    <subcellularLocation>
        <location evidence="2">Cell inner membrane</location>
        <topology evidence="2">Single-pass type II membrane protein</topology>
    </subcellularLocation>
</comment>
<evidence type="ECO:0000256" key="13">
    <source>
        <dbReference type="ARBA" id="ARBA00022679"/>
    </source>
</evidence>
<evidence type="ECO:0000256" key="2">
    <source>
        <dbReference type="ARBA" id="ARBA00004249"/>
    </source>
</evidence>
<dbReference type="FunFam" id="1.10.3810.10:FF:000003">
    <property type="entry name" value="Penicillin-binding protein 1a"/>
    <property type="match status" value="1"/>
</dbReference>
<keyword evidence="9" id="KW-0997">Cell inner membrane</keyword>
<comment type="pathway">
    <text evidence="3">Cell wall biogenesis; peptidoglycan biosynthesis.</text>
</comment>